<dbReference type="AlphaFoldDB" id="A0A9K3LK29"/>
<organism evidence="1 2">
    <name type="scientific">Nitzschia inconspicua</name>
    <dbReference type="NCBI Taxonomy" id="303405"/>
    <lineage>
        <taxon>Eukaryota</taxon>
        <taxon>Sar</taxon>
        <taxon>Stramenopiles</taxon>
        <taxon>Ochrophyta</taxon>
        <taxon>Bacillariophyta</taxon>
        <taxon>Bacillariophyceae</taxon>
        <taxon>Bacillariophycidae</taxon>
        <taxon>Bacillariales</taxon>
        <taxon>Bacillariaceae</taxon>
        <taxon>Nitzschia</taxon>
    </lineage>
</organism>
<reference evidence="1" key="2">
    <citation type="submission" date="2021-04" db="EMBL/GenBank/DDBJ databases">
        <authorList>
            <person name="Podell S."/>
        </authorList>
    </citation>
    <scope>NUCLEOTIDE SEQUENCE</scope>
    <source>
        <strain evidence="1">Hildebrandi</strain>
    </source>
</reference>
<protein>
    <submittedName>
        <fullName evidence="1">Uncharacterized protein</fullName>
    </submittedName>
</protein>
<proteinExistence type="predicted"/>
<accession>A0A9K3LK29</accession>
<evidence type="ECO:0000313" key="1">
    <source>
        <dbReference type="EMBL" id="KAG7363874.1"/>
    </source>
</evidence>
<comment type="caution">
    <text evidence="1">The sequence shown here is derived from an EMBL/GenBank/DDBJ whole genome shotgun (WGS) entry which is preliminary data.</text>
</comment>
<dbReference type="EMBL" id="JAGRRH010000009">
    <property type="protein sequence ID" value="KAG7363874.1"/>
    <property type="molecule type" value="Genomic_DNA"/>
</dbReference>
<name>A0A9K3LK29_9STRA</name>
<reference evidence="1" key="1">
    <citation type="journal article" date="2021" name="Sci. Rep.">
        <title>Diploid genomic architecture of Nitzschia inconspicua, an elite biomass production diatom.</title>
        <authorList>
            <person name="Oliver A."/>
            <person name="Podell S."/>
            <person name="Pinowska A."/>
            <person name="Traller J.C."/>
            <person name="Smith S.R."/>
            <person name="McClure R."/>
            <person name="Beliaev A."/>
            <person name="Bohutskyi P."/>
            <person name="Hill E.A."/>
            <person name="Rabines A."/>
            <person name="Zheng H."/>
            <person name="Allen L.Z."/>
            <person name="Kuo A."/>
            <person name="Grigoriev I.V."/>
            <person name="Allen A.E."/>
            <person name="Hazlebeck D."/>
            <person name="Allen E.E."/>
        </authorList>
    </citation>
    <scope>NUCLEOTIDE SEQUENCE</scope>
    <source>
        <strain evidence="1">Hildebrandi</strain>
    </source>
</reference>
<gene>
    <name evidence="1" type="ORF">IV203_037075</name>
</gene>
<sequence>MFILPQRGDDDIVRLFGIFLIGRKPDELLPVKTIARPILRNLREESAQQTYRAFIPMEGSMTAAARMASMMVSTAIHYLLQILGPNCRVVDGQFQRVPKNFPCDMTFGASHANGKTIAPEGPANIYPSKGCLKQIRRVEAY</sequence>
<keyword evidence="2" id="KW-1185">Reference proteome</keyword>
<dbReference type="Proteomes" id="UP000693970">
    <property type="component" value="Unassembled WGS sequence"/>
</dbReference>
<evidence type="ECO:0000313" key="2">
    <source>
        <dbReference type="Proteomes" id="UP000693970"/>
    </source>
</evidence>